<evidence type="ECO:0000313" key="3">
    <source>
        <dbReference type="Proteomes" id="UP000189818"/>
    </source>
</evidence>
<dbReference type="AlphaFoldDB" id="A0A1T5DCU6"/>
<evidence type="ECO:0000313" key="2">
    <source>
        <dbReference type="EMBL" id="SKB69397.1"/>
    </source>
</evidence>
<dbReference type="RefSeq" id="WP_079648475.1">
    <property type="nucleotide sequence ID" value="NZ_FUYM01000005.1"/>
</dbReference>
<proteinExistence type="predicted"/>
<evidence type="ECO:0008006" key="4">
    <source>
        <dbReference type="Google" id="ProtNLM"/>
    </source>
</evidence>
<dbReference type="OrthoDB" id="7510659at2"/>
<name>A0A1T5DCU6_9SPHN</name>
<keyword evidence="1" id="KW-1133">Transmembrane helix</keyword>
<reference evidence="3" key="1">
    <citation type="submission" date="2017-02" db="EMBL/GenBank/DDBJ databases">
        <authorList>
            <person name="Varghese N."/>
            <person name="Submissions S."/>
        </authorList>
    </citation>
    <scope>NUCLEOTIDE SEQUENCE [LARGE SCALE GENOMIC DNA]</scope>
    <source>
        <strain evidence="3">UM2</strain>
    </source>
</reference>
<sequence>MPGYVIVIDLFGIALAVIGFNMAFRQAAVRRLLGRTAAPSSAAHEEDDPLTYVLRIAGVMVMIFGIVLGGMMTLFHMT</sequence>
<protein>
    <recommendedName>
        <fullName evidence="4">DUF3784 domain-containing protein</fullName>
    </recommendedName>
</protein>
<keyword evidence="1" id="KW-0472">Membrane</keyword>
<dbReference type="STRING" id="439228.SAMN06295920_10590"/>
<dbReference type="Proteomes" id="UP000189818">
    <property type="component" value="Unassembled WGS sequence"/>
</dbReference>
<keyword evidence="3" id="KW-1185">Reference proteome</keyword>
<feature type="transmembrane region" description="Helical" evidence="1">
    <location>
        <begin position="6"/>
        <end position="24"/>
    </location>
</feature>
<dbReference type="EMBL" id="FUYM01000005">
    <property type="protein sequence ID" value="SKB69397.1"/>
    <property type="molecule type" value="Genomic_DNA"/>
</dbReference>
<accession>A0A1T5DCU6</accession>
<evidence type="ECO:0000256" key="1">
    <source>
        <dbReference type="SAM" id="Phobius"/>
    </source>
</evidence>
<keyword evidence="1" id="KW-0812">Transmembrane</keyword>
<gene>
    <name evidence="2" type="ORF">SAMN06295920_10590</name>
</gene>
<feature type="transmembrane region" description="Helical" evidence="1">
    <location>
        <begin position="52"/>
        <end position="75"/>
    </location>
</feature>
<organism evidence="2 3">
    <name type="scientific">Rhizorhabdus histidinilytica</name>
    <dbReference type="NCBI Taxonomy" id="439228"/>
    <lineage>
        <taxon>Bacteria</taxon>
        <taxon>Pseudomonadati</taxon>
        <taxon>Pseudomonadota</taxon>
        <taxon>Alphaproteobacteria</taxon>
        <taxon>Sphingomonadales</taxon>
        <taxon>Sphingomonadaceae</taxon>
        <taxon>Rhizorhabdus</taxon>
    </lineage>
</organism>